<dbReference type="PANTHER" id="PTHR48267:SF1">
    <property type="entry name" value="BILIRUBIN OXIDASE"/>
    <property type="match status" value="1"/>
</dbReference>
<dbReference type="CDD" id="cd13868">
    <property type="entry name" value="CuRO_2_CotA_like"/>
    <property type="match status" value="1"/>
</dbReference>
<dbReference type="InterPro" id="IPR045087">
    <property type="entry name" value="Cu-oxidase_fam"/>
</dbReference>
<dbReference type="InterPro" id="IPR008972">
    <property type="entry name" value="Cupredoxin"/>
</dbReference>
<dbReference type="CDD" id="cd13844">
    <property type="entry name" value="CuRO_1_BOD_CotA_like"/>
    <property type="match status" value="1"/>
</dbReference>
<evidence type="ECO:0000313" key="5">
    <source>
        <dbReference type="Proteomes" id="UP001497444"/>
    </source>
</evidence>
<dbReference type="Pfam" id="PF07731">
    <property type="entry name" value="Cu-oxidase_2"/>
    <property type="match status" value="1"/>
</dbReference>
<name>A0ABP0XBS1_9BRYO</name>
<dbReference type="InterPro" id="IPR001117">
    <property type="entry name" value="Cu-oxidase_2nd"/>
</dbReference>
<evidence type="ECO:0000256" key="1">
    <source>
        <dbReference type="ARBA" id="ARBA00010609"/>
    </source>
</evidence>
<accession>A0ABP0XBS1</accession>
<dbReference type="PANTHER" id="PTHR48267">
    <property type="entry name" value="CUPREDOXIN SUPERFAMILY PROTEIN"/>
    <property type="match status" value="1"/>
</dbReference>
<feature type="domain" description="Plastocyanin-like" evidence="3">
    <location>
        <begin position="394"/>
        <end position="521"/>
    </location>
</feature>
<evidence type="ECO:0000259" key="3">
    <source>
        <dbReference type="Pfam" id="PF07731"/>
    </source>
</evidence>
<sequence length="543" mass="61921">MQSALGGREVAVRRHQGIVIASQKLHRDLPPTTLYAYGESQETAVYPGPTLEAKMDVTSRIHWDNHIPDEEHFLPLDRSIHWANPKRGGVPTVVHLHGAETESIHDGHPEAWWTPKGEHGPTYVTQHNSYPNTQRPAMLWYHDHAVGITRLNVVAGLSGLYFLRSPEDKLTKQFPYGEYEIPLVFKDWQFWPNGSINFPNVGDNATIHPTWCPEYFGDTILVNGKVWPYLDLQPRVYRFRLLNGGNARFFNFTLSDPSLRFHKIGTDGGYLDTKPQILSSLLLAPAERLDILVDFSGLKPGDVVFLNNSAPAPFPDGDDSFNPSQILSQPENSKLMEMLQHKHQQGDTSNDSSAPVLRHRQIRLREFDDTHNDPTVSLLENRRWLDAVREFPVEGSVEVWEWINTTPDAHPIHIHLIQFQVLNQQPFNATWYLDGRCNITVDFPKPGTCFTGPPIPPEIYQTGFKDTAVVSPNFVTRYRIHFQTSDGRDFPFDPTLGPGYVFHCHILDHEDNDMMRPFKVVHATKKKSGLREKDNTILTNPLF</sequence>
<dbReference type="EMBL" id="OZ020102">
    <property type="protein sequence ID" value="CAK9275970.1"/>
    <property type="molecule type" value="Genomic_DNA"/>
</dbReference>
<dbReference type="Proteomes" id="UP001497444">
    <property type="component" value="Chromosome 7"/>
</dbReference>
<keyword evidence="5" id="KW-1185">Reference proteome</keyword>
<evidence type="ECO:0000313" key="4">
    <source>
        <dbReference type="EMBL" id="CAK9275970.1"/>
    </source>
</evidence>
<organism evidence="4 5">
    <name type="scientific">Sphagnum jensenii</name>
    <dbReference type="NCBI Taxonomy" id="128206"/>
    <lineage>
        <taxon>Eukaryota</taxon>
        <taxon>Viridiplantae</taxon>
        <taxon>Streptophyta</taxon>
        <taxon>Embryophyta</taxon>
        <taxon>Bryophyta</taxon>
        <taxon>Sphagnophytina</taxon>
        <taxon>Sphagnopsida</taxon>
        <taxon>Sphagnales</taxon>
        <taxon>Sphagnaceae</taxon>
        <taxon>Sphagnum</taxon>
    </lineage>
</organism>
<evidence type="ECO:0000259" key="2">
    <source>
        <dbReference type="Pfam" id="PF00394"/>
    </source>
</evidence>
<dbReference type="InterPro" id="IPR011706">
    <property type="entry name" value="Cu-oxidase_C"/>
</dbReference>
<comment type="similarity">
    <text evidence="1">Belongs to the multicopper oxidase family.</text>
</comment>
<dbReference type="Gene3D" id="2.60.40.420">
    <property type="entry name" value="Cupredoxins - blue copper proteins"/>
    <property type="match status" value="3"/>
</dbReference>
<proteinExistence type="inferred from homology"/>
<dbReference type="SUPFAM" id="SSF49503">
    <property type="entry name" value="Cupredoxins"/>
    <property type="match status" value="3"/>
</dbReference>
<dbReference type="CDD" id="cd13891">
    <property type="entry name" value="CuRO_3_CotA_like"/>
    <property type="match status" value="1"/>
</dbReference>
<protein>
    <submittedName>
        <fullName evidence="4">Uncharacterized protein</fullName>
    </submittedName>
</protein>
<feature type="domain" description="Plastocyanin-like" evidence="2">
    <location>
        <begin position="228"/>
        <end position="300"/>
    </location>
</feature>
<dbReference type="Pfam" id="PF00394">
    <property type="entry name" value="Cu-oxidase"/>
    <property type="match status" value="1"/>
</dbReference>
<reference evidence="4" key="1">
    <citation type="submission" date="2024-02" db="EMBL/GenBank/DDBJ databases">
        <authorList>
            <consortium name="ELIXIR-Norway"/>
            <consortium name="Elixir Norway"/>
        </authorList>
    </citation>
    <scope>NUCLEOTIDE SEQUENCE</scope>
</reference>
<gene>
    <name evidence="4" type="ORF">CSSPJE1EN1_LOCUS21448</name>
</gene>